<accession>A0A323UFJ5</accession>
<sequence>MFIGPESTIKMHDVVIEVAAGVEFGGISAASLKLEGRLLQLDVVAFCETIRDAARDWIISNVNDKNVAANLKNLVRYRPNGFPPFSVGVPTIA</sequence>
<evidence type="ECO:0000313" key="2">
    <source>
        <dbReference type="Proteomes" id="UP000248134"/>
    </source>
</evidence>
<dbReference type="Proteomes" id="UP000248134">
    <property type="component" value="Unassembled WGS sequence"/>
</dbReference>
<evidence type="ECO:0000313" key="1">
    <source>
        <dbReference type="EMBL" id="PZA09736.1"/>
    </source>
</evidence>
<dbReference type="AlphaFoldDB" id="A0A323UFJ5"/>
<organism evidence="1 2">
    <name type="scientific">Rhodopseudomonas palustris</name>
    <dbReference type="NCBI Taxonomy" id="1076"/>
    <lineage>
        <taxon>Bacteria</taxon>
        <taxon>Pseudomonadati</taxon>
        <taxon>Pseudomonadota</taxon>
        <taxon>Alphaproteobacteria</taxon>
        <taxon>Hyphomicrobiales</taxon>
        <taxon>Nitrobacteraceae</taxon>
        <taxon>Rhodopseudomonas</taxon>
    </lineage>
</organism>
<comment type="caution">
    <text evidence="1">The sequence shown here is derived from an EMBL/GenBank/DDBJ whole genome shotgun (WGS) entry which is preliminary data.</text>
</comment>
<gene>
    <name evidence="1" type="ORF">DNX69_20500</name>
</gene>
<protein>
    <submittedName>
        <fullName evidence="1">Uncharacterized protein</fullName>
    </submittedName>
</protein>
<proteinExistence type="predicted"/>
<dbReference type="EMBL" id="QKQS01000026">
    <property type="protein sequence ID" value="PZA09736.1"/>
    <property type="molecule type" value="Genomic_DNA"/>
</dbReference>
<reference evidence="1 2" key="1">
    <citation type="submission" date="2018-06" db="EMBL/GenBank/DDBJ databases">
        <title>Draft Whole-Genome Sequence of the purple photosynthetic bacterium Rhodospeudomonas palustris XCP.</title>
        <authorList>
            <person name="Rayyan A."/>
            <person name="Meyer T.E."/>
            <person name="Kyndt J.A."/>
        </authorList>
    </citation>
    <scope>NUCLEOTIDE SEQUENCE [LARGE SCALE GENOMIC DNA]</scope>
    <source>
        <strain evidence="1 2">XCP</strain>
    </source>
</reference>
<name>A0A323UFJ5_RHOPL</name>